<keyword evidence="3" id="KW-0560">Oxidoreductase</keyword>
<organism evidence="3 4">
    <name type="scientific">Egibacter rhizosphaerae</name>
    <dbReference type="NCBI Taxonomy" id="1670831"/>
    <lineage>
        <taxon>Bacteria</taxon>
        <taxon>Bacillati</taxon>
        <taxon>Actinomycetota</taxon>
        <taxon>Nitriliruptoria</taxon>
        <taxon>Egibacterales</taxon>
        <taxon>Egibacteraceae</taxon>
        <taxon>Egibacter</taxon>
    </lineage>
</organism>
<evidence type="ECO:0000259" key="2">
    <source>
        <dbReference type="PROSITE" id="PS51819"/>
    </source>
</evidence>
<dbReference type="RefSeq" id="WP_131154285.1">
    <property type="nucleotide sequence ID" value="NZ_CP036402.1"/>
</dbReference>
<name>A0A411YDL8_9ACTN</name>
<dbReference type="PANTHER" id="PTHR36110:SF4">
    <property type="entry name" value="RING-CLEAVING DIOXYGENASE MHQA-RELATED"/>
    <property type="match status" value="1"/>
</dbReference>
<dbReference type="InterPro" id="IPR037523">
    <property type="entry name" value="VOC_core"/>
</dbReference>
<feature type="region of interest" description="Disordered" evidence="1">
    <location>
        <begin position="303"/>
        <end position="341"/>
    </location>
</feature>
<dbReference type="InterPro" id="IPR029068">
    <property type="entry name" value="Glyas_Bleomycin-R_OHBP_Dase"/>
</dbReference>
<dbReference type="SUPFAM" id="SSF54593">
    <property type="entry name" value="Glyoxalase/Bleomycin resistance protein/Dihydroxybiphenyl dioxygenase"/>
    <property type="match status" value="1"/>
</dbReference>
<evidence type="ECO:0000256" key="1">
    <source>
        <dbReference type="SAM" id="MobiDB-lite"/>
    </source>
</evidence>
<dbReference type="PANTHER" id="PTHR36110">
    <property type="entry name" value="RING-CLEAVING DIOXYGENASE MHQE-RELATED"/>
    <property type="match status" value="1"/>
</dbReference>
<dbReference type="InterPro" id="IPR052537">
    <property type="entry name" value="Extradiol_RC_dioxygenase"/>
</dbReference>
<feature type="domain" description="VOC" evidence="2">
    <location>
        <begin position="154"/>
        <end position="273"/>
    </location>
</feature>
<evidence type="ECO:0000313" key="3">
    <source>
        <dbReference type="EMBL" id="QBI19288.1"/>
    </source>
</evidence>
<feature type="domain" description="VOC" evidence="2">
    <location>
        <begin position="7"/>
        <end position="132"/>
    </location>
</feature>
<reference evidence="3 4" key="1">
    <citation type="submission" date="2019-01" db="EMBL/GenBank/DDBJ databases">
        <title>Egibacter rhizosphaerae EGI 80759T.</title>
        <authorList>
            <person name="Chen D.-D."/>
            <person name="Tian Y."/>
            <person name="Jiao J.-Y."/>
            <person name="Zhang X.-T."/>
            <person name="Zhang Y.-G."/>
            <person name="Zhang Y."/>
            <person name="Xiao M."/>
            <person name="Shu W.-S."/>
            <person name="Li W.-J."/>
        </authorList>
    </citation>
    <scope>NUCLEOTIDE SEQUENCE [LARGE SCALE GENOMIC DNA]</scope>
    <source>
        <strain evidence="3 4">EGI 80759</strain>
    </source>
</reference>
<keyword evidence="3" id="KW-0223">Dioxygenase</keyword>
<accession>A0A411YDL8</accession>
<dbReference type="CDD" id="cd08347">
    <property type="entry name" value="PcpA_C_like"/>
    <property type="match status" value="1"/>
</dbReference>
<dbReference type="InterPro" id="IPR004360">
    <property type="entry name" value="Glyas_Fos-R_dOase_dom"/>
</dbReference>
<dbReference type="PROSITE" id="PS51819">
    <property type="entry name" value="VOC"/>
    <property type="match status" value="2"/>
</dbReference>
<dbReference type="KEGG" id="erz:ER308_06855"/>
<keyword evidence="4" id="KW-1185">Reference proteome</keyword>
<dbReference type="Proteomes" id="UP000291469">
    <property type="component" value="Chromosome"/>
</dbReference>
<proteinExistence type="predicted"/>
<dbReference type="GO" id="GO:0051213">
    <property type="term" value="F:dioxygenase activity"/>
    <property type="evidence" value="ECO:0007669"/>
    <property type="project" value="UniProtKB-KW"/>
</dbReference>
<evidence type="ECO:0000313" key="4">
    <source>
        <dbReference type="Proteomes" id="UP000291469"/>
    </source>
</evidence>
<dbReference type="AlphaFoldDB" id="A0A411YDL8"/>
<dbReference type="Pfam" id="PF00903">
    <property type="entry name" value="Glyoxalase"/>
    <property type="match status" value="2"/>
</dbReference>
<dbReference type="Gene3D" id="3.10.180.10">
    <property type="entry name" value="2,3-Dihydroxybiphenyl 1,2-Dioxygenase, domain 1"/>
    <property type="match status" value="2"/>
</dbReference>
<dbReference type="EMBL" id="CP036402">
    <property type="protein sequence ID" value="QBI19288.1"/>
    <property type="molecule type" value="Genomic_DNA"/>
</dbReference>
<gene>
    <name evidence="3" type="ORF">ER308_06855</name>
</gene>
<dbReference type="OrthoDB" id="5242400at2"/>
<feature type="compositionally biased region" description="Basic and acidic residues" evidence="1">
    <location>
        <begin position="311"/>
        <end position="332"/>
    </location>
</feature>
<sequence>MAVEPLGIHHVTAVASDPQQNVDFYLRVLGMRLIKQTVNFDAPDTYHLYYGDDEGTPGTVLTFFPWPGAPRGRRGTGQATTVSFSIPQNSLGWWTEHLNRLGIETEQVTSRLEEDALSFRDPDGLVLELIAHEGTRESPPWERSPVPAEHQIRGFHSVTLSERGADPTAGMLTDQLGFRLVDEVDGRYRFDIDDGGPGRRVDVVAQPSAPQGLVAAGTVHHVAWRAPDDPTQRDWREALAGQGVEVTPIIDRQYFHSIYFREPGGVLLEVATDPPGFTVDEPLLELGRRLQLPPWLEPSREQIQAALPELKLPEDRDSPFAGRRHEADDAHGEGPGAGESR</sequence>
<protein>
    <submittedName>
        <fullName evidence="3">Ring-cleaving dioxygenase</fullName>
    </submittedName>
</protein>